<evidence type="ECO:0000313" key="3">
    <source>
        <dbReference type="Proteomes" id="UP000095455"/>
    </source>
</evidence>
<dbReference type="Gene3D" id="3.40.50.2000">
    <property type="entry name" value="Glycogen Phosphorylase B"/>
    <property type="match status" value="2"/>
</dbReference>
<dbReference type="RefSeq" id="WP_011965866.1">
    <property type="nucleotide sequence ID" value="NZ_CABMKT010000001.1"/>
</dbReference>
<evidence type="ECO:0000313" key="2">
    <source>
        <dbReference type="EMBL" id="CUN68638.1"/>
    </source>
</evidence>
<protein>
    <submittedName>
        <fullName evidence="2">Glycogen synthase</fullName>
        <ecNumber evidence="2">2.4.1.11</ecNumber>
    </submittedName>
</protein>
<dbReference type="EC" id="2.4.1.11" evidence="2"/>
<keyword evidence="2" id="KW-0808">Transferase</keyword>
<accession>A0A8D9L3T7</accession>
<proteinExistence type="predicted"/>
<dbReference type="Proteomes" id="UP000095455">
    <property type="component" value="Unassembled WGS sequence"/>
</dbReference>
<dbReference type="PANTHER" id="PTHR45947">
    <property type="entry name" value="SULFOQUINOVOSYL TRANSFERASE SQD2"/>
    <property type="match status" value="1"/>
</dbReference>
<dbReference type="InterPro" id="IPR050194">
    <property type="entry name" value="Glycosyltransferase_grp1"/>
</dbReference>
<evidence type="ECO:0000259" key="1">
    <source>
        <dbReference type="Pfam" id="PF00534"/>
    </source>
</evidence>
<dbReference type="Pfam" id="PF00534">
    <property type="entry name" value="Glycos_transf_1"/>
    <property type="match status" value="1"/>
</dbReference>
<dbReference type="OMA" id="YICPNGI"/>
<name>A0A8D9L3T7_PARDI</name>
<dbReference type="GO" id="GO:0004373">
    <property type="term" value="F:alpha-1,4-glucan glucosyltransferase (UDP-glucose donor) activity"/>
    <property type="evidence" value="ECO:0007669"/>
    <property type="project" value="UniProtKB-EC"/>
</dbReference>
<feature type="domain" description="Glycosyl transferase family 1" evidence="1">
    <location>
        <begin position="177"/>
        <end position="325"/>
    </location>
</feature>
<organism evidence="2 3">
    <name type="scientific">Parabacteroides distasonis</name>
    <dbReference type="NCBI Taxonomy" id="823"/>
    <lineage>
        <taxon>Bacteria</taxon>
        <taxon>Pseudomonadati</taxon>
        <taxon>Bacteroidota</taxon>
        <taxon>Bacteroidia</taxon>
        <taxon>Bacteroidales</taxon>
        <taxon>Tannerellaceae</taxon>
        <taxon>Parabacteroides</taxon>
    </lineage>
</organism>
<dbReference type="CDD" id="cd03801">
    <property type="entry name" value="GT4_PimA-like"/>
    <property type="match status" value="1"/>
</dbReference>
<dbReference type="InterPro" id="IPR001296">
    <property type="entry name" value="Glyco_trans_1"/>
</dbReference>
<comment type="caution">
    <text evidence="2">The sequence shown here is derived from an EMBL/GenBank/DDBJ whole genome shotgun (WGS) entry which is preliminary data.</text>
</comment>
<dbReference type="AlphaFoldDB" id="A0A8D9L3T7"/>
<gene>
    <name evidence="2" type="ORF">ERS852380_00849</name>
</gene>
<dbReference type="PANTHER" id="PTHR45947:SF3">
    <property type="entry name" value="SULFOQUINOVOSYL TRANSFERASE SQD2"/>
    <property type="match status" value="1"/>
</dbReference>
<dbReference type="SUPFAM" id="SSF53756">
    <property type="entry name" value="UDP-Glycosyltransferase/glycogen phosphorylase"/>
    <property type="match status" value="1"/>
</dbReference>
<sequence length="365" mass="42315">MARYSKKMKLLINTPSLKFLGGGVANHYIGLRTFWTENVKYNVVGRRGGKSGSGKYWLPWDIFKFIFRLLTFRPNIILLNPSLGDKALKRDFIYLNICRFFRKKTSVFIHGFNFEYAKNADWKWISTNLNKALCIFVLSQEFKNELIRRGVKSDIHLTSTKVPDYFISGFDLSMRQGKAKNIMYSGRIEKAKGVYETVDTFSILKSQYKDLTLTFVGDGSELPKLKQYVENKKIKDVRFTGRLCGEDFKKEYINADMYLFLSYTEGMPTVVLEAMIFGLPIFTRKVGGLIDFFENGKMGYISSSLDPVVFAEAMKPYIESSAKMKSVSLYNSEYARTHFIASVVARKFENTLNYEYFKNQEHREH</sequence>
<dbReference type="SMR" id="A0A8D9L3T7"/>
<reference evidence="2 3" key="1">
    <citation type="submission" date="2015-09" db="EMBL/GenBank/DDBJ databases">
        <authorList>
            <consortium name="Pathogen Informatics"/>
        </authorList>
    </citation>
    <scope>NUCLEOTIDE SEQUENCE [LARGE SCALE GENOMIC DNA]</scope>
    <source>
        <strain evidence="2 3">2789STDY5608822</strain>
    </source>
</reference>
<dbReference type="EMBL" id="CYYK01000002">
    <property type="protein sequence ID" value="CUN68638.1"/>
    <property type="molecule type" value="Genomic_DNA"/>
</dbReference>
<keyword evidence="2" id="KW-0328">Glycosyltransferase</keyword>